<keyword evidence="2" id="KW-0489">Methyltransferase</keyword>
<dbReference type="GO" id="GO:0008168">
    <property type="term" value="F:methyltransferase activity"/>
    <property type="evidence" value="ECO:0007669"/>
    <property type="project" value="UniProtKB-KW"/>
</dbReference>
<dbReference type="EMBL" id="VCNI01000001">
    <property type="protein sequence ID" value="TMU57495.1"/>
    <property type="molecule type" value="Genomic_DNA"/>
</dbReference>
<dbReference type="PANTHER" id="PTHR34203:SF15">
    <property type="entry name" value="SLL1173 PROTEIN"/>
    <property type="match status" value="1"/>
</dbReference>
<dbReference type="InterPro" id="IPR052514">
    <property type="entry name" value="SAM-dependent_MTase"/>
</dbReference>
<dbReference type="NCBIfam" id="TIGR01444">
    <property type="entry name" value="fkbM_fam"/>
    <property type="match status" value="1"/>
</dbReference>
<dbReference type="InterPro" id="IPR029063">
    <property type="entry name" value="SAM-dependent_MTases_sf"/>
</dbReference>
<evidence type="ECO:0000313" key="3">
    <source>
        <dbReference type="Proteomes" id="UP000751614"/>
    </source>
</evidence>
<feature type="domain" description="Methyltransferase FkbM" evidence="1">
    <location>
        <begin position="89"/>
        <end position="253"/>
    </location>
</feature>
<evidence type="ECO:0000259" key="1">
    <source>
        <dbReference type="Pfam" id="PF05050"/>
    </source>
</evidence>
<dbReference type="GO" id="GO:0032259">
    <property type="term" value="P:methylation"/>
    <property type="evidence" value="ECO:0007669"/>
    <property type="project" value="UniProtKB-KW"/>
</dbReference>
<gene>
    <name evidence="2" type="ORF">FGG15_08105</name>
</gene>
<comment type="caution">
    <text evidence="2">The sequence shown here is derived from an EMBL/GenBank/DDBJ whole genome shotgun (WGS) entry which is preliminary data.</text>
</comment>
<name>A0ABY2WR77_9FLAO</name>
<dbReference type="InterPro" id="IPR006342">
    <property type="entry name" value="FkbM_mtfrase"/>
</dbReference>
<organism evidence="2 3">
    <name type="scientific">Flagellimonas algicola</name>
    <dbReference type="NCBI Taxonomy" id="2583815"/>
    <lineage>
        <taxon>Bacteria</taxon>
        <taxon>Pseudomonadati</taxon>
        <taxon>Bacteroidota</taxon>
        <taxon>Flavobacteriia</taxon>
        <taxon>Flavobacteriales</taxon>
        <taxon>Flavobacteriaceae</taxon>
        <taxon>Flagellimonas</taxon>
    </lineage>
</organism>
<dbReference type="PANTHER" id="PTHR34203">
    <property type="entry name" value="METHYLTRANSFERASE, FKBM FAMILY PROTEIN"/>
    <property type="match status" value="1"/>
</dbReference>
<dbReference type="Pfam" id="PF05050">
    <property type="entry name" value="Methyltransf_21"/>
    <property type="match status" value="1"/>
</dbReference>
<dbReference type="Gene3D" id="3.40.50.150">
    <property type="entry name" value="Vaccinia Virus protein VP39"/>
    <property type="match status" value="1"/>
</dbReference>
<dbReference type="SUPFAM" id="SSF53335">
    <property type="entry name" value="S-adenosyl-L-methionine-dependent methyltransferases"/>
    <property type="match status" value="1"/>
</dbReference>
<protein>
    <submittedName>
        <fullName evidence="2">FkbM family methyltransferase</fullName>
    </submittedName>
</protein>
<keyword evidence="2" id="KW-0808">Transferase</keyword>
<sequence>MSWFHHLIYEPTINRFLRNSCRLISPLIPEGAKLHPSGTVTIKVSNIQFKLRTNQTSYITRQLFWKGPMAFEYTPIFKDLVKKVETFWDIGANIGYYSVLGCKANPDLRVRAFEPSDGAKTYLQSNVEHNQINSQVVVEPLALSNFKGEIEFHQIVNPKFPNIANLSGEHNIGTKKNLPSKKVRVKTLRMDDYASNIESIDLMKIDTEGAEVEILKGGLDTIKKYQPIIICETLFNKNEAEIEAVLGALGYEFFNHTQEGLQKVETLKRNEDNGVRDCFCVPPAKVSLIKEFLA</sequence>
<proteinExistence type="predicted"/>
<dbReference type="Proteomes" id="UP000751614">
    <property type="component" value="Unassembled WGS sequence"/>
</dbReference>
<reference evidence="2 3" key="1">
    <citation type="submission" date="2019-05" db="EMBL/GenBank/DDBJ databases">
        <title>Flagellimonas sp. AsT0115, sp. nov., isolated from a marine red algae, Asparagopsis taxiformis.</title>
        <authorList>
            <person name="Kim J."/>
            <person name="Jeong S.E."/>
            <person name="Jeon C.O."/>
        </authorList>
    </citation>
    <scope>NUCLEOTIDE SEQUENCE [LARGE SCALE GENOMIC DNA]</scope>
    <source>
        <strain evidence="2 3">AsT0115</strain>
    </source>
</reference>
<accession>A0ABY2WR77</accession>
<evidence type="ECO:0000313" key="2">
    <source>
        <dbReference type="EMBL" id="TMU57495.1"/>
    </source>
</evidence>
<keyword evidence="3" id="KW-1185">Reference proteome</keyword>